<evidence type="ECO:0000256" key="1">
    <source>
        <dbReference type="SAM" id="MobiDB-lite"/>
    </source>
</evidence>
<feature type="compositionally biased region" description="Low complexity" evidence="1">
    <location>
        <begin position="94"/>
        <end position="106"/>
    </location>
</feature>
<dbReference type="AlphaFoldDB" id="A0A8H4XGE5"/>
<organism evidence="2 3">
    <name type="scientific">Fusarium sarcochroum</name>
    <dbReference type="NCBI Taxonomy" id="1208366"/>
    <lineage>
        <taxon>Eukaryota</taxon>
        <taxon>Fungi</taxon>
        <taxon>Dikarya</taxon>
        <taxon>Ascomycota</taxon>
        <taxon>Pezizomycotina</taxon>
        <taxon>Sordariomycetes</taxon>
        <taxon>Hypocreomycetidae</taxon>
        <taxon>Hypocreales</taxon>
        <taxon>Nectriaceae</taxon>
        <taxon>Fusarium</taxon>
        <taxon>Fusarium lateritium species complex</taxon>
    </lineage>
</organism>
<name>A0A8H4XGE5_9HYPO</name>
<dbReference type="EMBL" id="JABEXW010000028">
    <property type="protein sequence ID" value="KAF4973159.1"/>
    <property type="molecule type" value="Genomic_DNA"/>
</dbReference>
<accession>A0A8H4XGE5</accession>
<evidence type="ECO:0000313" key="2">
    <source>
        <dbReference type="EMBL" id="KAF4973159.1"/>
    </source>
</evidence>
<feature type="region of interest" description="Disordered" evidence="1">
    <location>
        <begin position="88"/>
        <end position="113"/>
    </location>
</feature>
<dbReference type="Pfam" id="PF13279">
    <property type="entry name" value="4HBT_2"/>
    <property type="match status" value="1"/>
</dbReference>
<dbReference type="Proteomes" id="UP000622797">
    <property type="component" value="Unassembled WGS sequence"/>
</dbReference>
<reference evidence="2" key="1">
    <citation type="journal article" date="2020" name="BMC Genomics">
        <title>Correction to: Identification and distribution of gene clusters required for synthesis of sphingolipid metabolism inhibitors in diverse species of the filamentous fungus Fusarium.</title>
        <authorList>
            <person name="Kim H.S."/>
            <person name="Lohmar J.M."/>
            <person name="Busman M."/>
            <person name="Brown D.W."/>
            <person name="Naumann T.A."/>
            <person name="Divon H.H."/>
            <person name="Lysoe E."/>
            <person name="Uhlig S."/>
            <person name="Proctor R.H."/>
        </authorList>
    </citation>
    <scope>NUCLEOTIDE SEQUENCE</scope>
    <source>
        <strain evidence="2">NRRL 20472</strain>
    </source>
</reference>
<gene>
    <name evidence="2" type="ORF">FSARC_503</name>
</gene>
<proteinExistence type="predicted"/>
<keyword evidence="3" id="KW-1185">Reference proteome</keyword>
<dbReference type="OrthoDB" id="5538558at2759"/>
<sequence>MASNMRLIRPLRQLRYMCPAVTSLARPASIIAAQNRRFNSTDATENTNTTTEAFTENTNATTEAFTEAHDIIKATTELIAEATEAIQGPKINETTESSQQTVETSQNGHPRSKYRRGWANEARHRLRNINDGKFKYGNLPEHVEAQLRAVNQFFGSNWLSMVAGREGFVSRGAFDKQTVAYGDMDISVRRVNAAALSRYADTSRMNWFTWFMHHEPPKRFWANMTRPSTVELLLTRQVLEFRHGITFPDRLTVMHKMAVQPNANKSQIPTQIVVFSEEQRRIVARVQEQLLFVQKGQQKQSGPLPKQAHVTLEKWWDQQVKTSLEAEKTIDTFHEMLGKLEAELPHDFWAKKPEVKEEVAERPNVYTLPDLE</sequence>
<comment type="caution">
    <text evidence="2">The sequence shown here is derived from an EMBL/GenBank/DDBJ whole genome shotgun (WGS) entry which is preliminary data.</text>
</comment>
<dbReference type="Gene3D" id="3.10.129.10">
    <property type="entry name" value="Hotdog Thioesterase"/>
    <property type="match status" value="1"/>
</dbReference>
<evidence type="ECO:0000313" key="3">
    <source>
        <dbReference type="Proteomes" id="UP000622797"/>
    </source>
</evidence>
<reference evidence="2" key="2">
    <citation type="submission" date="2020-05" db="EMBL/GenBank/DDBJ databases">
        <authorList>
            <person name="Kim H.-S."/>
            <person name="Proctor R.H."/>
            <person name="Brown D.W."/>
        </authorList>
    </citation>
    <scope>NUCLEOTIDE SEQUENCE</scope>
    <source>
        <strain evidence="2">NRRL 20472</strain>
    </source>
</reference>
<protein>
    <submittedName>
        <fullName evidence="2">Uncharacterized protein</fullName>
    </submittedName>
</protein>